<evidence type="ECO:0000256" key="8">
    <source>
        <dbReference type="ARBA" id="ARBA00023014"/>
    </source>
</evidence>
<dbReference type="Pfam" id="PF00970">
    <property type="entry name" value="FAD_binding_6"/>
    <property type="match status" value="1"/>
</dbReference>
<dbReference type="CDD" id="cd00207">
    <property type="entry name" value="fer2"/>
    <property type="match status" value="1"/>
</dbReference>
<dbReference type="Proteomes" id="UP001156641">
    <property type="component" value="Unassembled WGS sequence"/>
</dbReference>
<evidence type="ECO:0000259" key="9">
    <source>
        <dbReference type="PROSITE" id="PS51085"/>
    </source>
</evidence>
<dbReference type="Gene3D" id="3.40.50.80">
    <property type="entry name" value="Nucleotide-binding domain of ferredoxin-NADP reductase (FNR) module"/>
    <property type="match status" value="1"/>
</dbReference>
<evidence type="ECO:0000256" key="2">
    <source>
        <dbReference type="ARBA" id="ARBA00022630"/>
    </source>
</evidence>
<dbReference type="InterPro" id="IPR006058">
    <property type="entry name" value="2Fe2S_fd_BS"/>
</dbReference>
<dbReference type="SUPFAM" id="SSF52343">
    <property type="entry name" value="Ferredoxin reductase-like, C-terminal NADP-linked domain"/>
    <property type="match status" value="1"/>
</dbReference>
<feature type="domain" description="FAD-binding FR-type" evidence="10">
    <location>
        <begin position="1"/>
        <end position="103"/>
    </location>
</feature>
<dbReference type="InterPro" id="IPR054582">
    <property type="entry name" value="DmmA-like_N"/>
</dbReference>
<keyword evidence="12" id="KW-1185">Reference proteome</keyword>
<reference evidence="12" key="1">
    <citation type="journal article" date="2019" name="Int. J. Syst. Evol. Microbiol.">
        <title>The Global Catalogue of Microorganisms (GCM) 10K type strain sequencing project: providing services to taxonomists for standard genome sequencing and annotation.</title>
        <authorList>
            <consortium name="The Broad Institute Genomics Platform"/>
            <consortium name="The Broad Institute Genome Sequencing Center for Infectious Disease"/>
            <person name="Wu L."/>
            <person name="Ma J."/>
        </authorList>
    </citation>
    <scope>NUCLEOTIDE SEQUENCE [LARGE SCALE GENOMIC DNA]</scope>
    <source>
        <strain evidence="12">NBRC 112502</strain>
    </source>
</reference>
<sequence length="305" mass="33005">MKLKITDIIALSPSIRQFTLADAAGALLPTASAGAHILLRIPGPERVWRNAYSLVSSPEDRHAYKIIVRRVEHSRGGSVWLHDHAAIGEVVEAETPQNLFPIPRTAQKHLLLSAGIGITPMLAYLQVLRKPFELHHCGKLEDAEAFARLLPATPNVVLHTSRNTLDLEQLLAHQRLGTHLSVCGPESFMDVVLQTAQNLGWPGAKVHKESFGGATGGAPFVARLRRSNLTINVGSDQSLLEAIEDAGLAPPSLCRGGACGVCETALLEGIPDHHDHYLSETQRACNNTIMPCVSRAKTPELVLDI</sequence>
<evidence type="ECO:0000256" key="5">
    <source>
        <dbReference type="ARBA" id="ARBA00022723"/>
    </source>
</evidence>
<dbReference type="EMBL" id="BSOS01000096">
    <property type="protein sequence ID" value="GLR68824.1"/>
    <property type="molecule type" value="Genomic_DNA"/>
</dbReference>
<keyword evidence="3" id="KW-0288">FMN</keyword>
<evidence type="ECO:0000259" key="10">
    <source>
        <dbReference type="PROSITE" id="PS51384"/>
    </source>
</evidence>
<proteinExistence type="predicted"/>
<dbReference type="Pfam" id="PF22290">
    <property type="entry name" value="DmmA-like_N"/>
    <property type="match status" value="1"/>
</dbReference>
<accession>A0ABQ6A9D1</accession>
<dbReference type="PANTHER" id="PTHR47354">
    <property type="entry name" value="NADH OXIDOREDUCTASE HCR"/>
    <property type="match status" value="1"/>
</dbReference>
<dbReference type="InterPro" id="IPR039261">
    <property type="entry name" value="FNR_nucleotide-bd"/>
</dbReference>
<dbReference type="PROSITE" id="PS51384">
    <property type="entry name" value="FAD_FR"/>
    <property type="match status" value="1"/>
</dbReference>
<dbReference type="PROSITE" id="PS51085">
    <property type="entry name" value="2FE2S_FER_2"/>
    <property type="match status" value="1"/>
</dbReference>
<evidence type="ECO:0000256" key="1">
    <source>
        <dbReference type="ARBA" id="ARBA00001917"/>
    </source>
</evidence>
<dbReference type="PROSITE" id="PS00197">
    <property type="entry name" value="2FE2S_FER_1"/>
    <property type="match status" value="1"/>
</dbReference>
<dbReference type="CDD" id="cd06185">
    <property type="entry name" value="PDR_like"/>
    <property type="match status" value="1"/>
</dbReference>
<dbReference type="PANTHER" id="PTHR47354:SF1">
    <property type="entry name" value="CARNITINE MONOOXYGENASE REDUCTASE SUBUNIT"/>
    <property type="match status" value="1"/>
</dbReference>
<dbReference type="PRINTS" id="PR00409">
    <property type="entry name" value="PHDIOXRDTASE"/>
</dbReference>
<evidence type="ECO:0000256" key="6">
    <source>
        <dbReference type="ARBA" id="ARBA00023002"/>
    </source>
</evidence>
<evidence type="ECO:0000256" key="3">
    <source>
        <dbReference type="ARBA" id="ARBA00022643"/>
    </source>
</evidence>
<gene>
    <name evidence="11" type="ORF">GCM10010909_35060</name>
</gene>
<dbReference type="SUPFAM" id="SSF63380">
    <property type="entry name" value="Riboflavin synthase domain-like"/>
    <property type="match status" value="1"/>
</dbReference>
<keyword evidence="6" id="KW-0560">Oxidoreductase</keyword>
<protein>
    <submittedName>
        <fullName evidence="11">Ferredoxin--NADP(+) reductase</fullName>
    </submittedName>
</protein>
<dbReference type="RefSeq" id="WP_284259685.1">
    <property type="nucleotide sequence ID" value="NZ_BSOS01000096.1"/>
</dbReference>
<evidence type="ECO:0000313" key="11">
    <source>
        <dbReference type="EMBL" id="GLR68824.1"/>
    </source>
</evidence>
<dbReference type="Gene3D" id="2.40.30.10">
    <property type="entry name" value="Translation factors"/>
    <property type="match status" value="1"/>
</dbReference>
<dbReference type="InterPro" id="IPR001041">
    <property type="entry name" value="2Fe-2S_ferredoxin-type"/>
</dbReference>
<evidence type="ECO:0000313" key="12">
    <source>
        <dbReference type="Proteomes" id="UP001156641"/>
    </source>
</evidence>
<name>A0ABQ6A9D1_9PROT</name>
<comment type="cofactor">
    <cofactor evidence="1">
        <name>FMN</name>
        <dbReference type="ChEBI" id="CHEBI:58210"/>
    </cofactor>
</comment>
<feature type="domain" description="2Fe-2S ferredoxin-type" evidence="9">
    <location>
        <begin position="220"/>
        <end position="305"/>
    </location>
</feature>
<keyword evidence="4" id="KW-0001">2Fe-2S</keyword>
<organism evidence="11 12">
    <name type="scientific">Acidocella aquatica</name>
    <dbReference type="NCBI Taxonomy" id="1922313"/>
    <lineage>
        <taxon>Bacteria</taxon>
        <taxon>Pseudomonadati</taxon>
        <taxon>Pseudomonadota</taxon>
        <taxon>Alphaproteobacteria</taxon>
        <taxon>Acetobacterales</taxon>
        <taxon>Acidocellaceae</taxon>
        <taxon>Acidocella</taxon>
    </lineage>
</organism>
<dbReference type="InterPro" id="IPR017927">
    <property type="entry name" value="FAD-bd_FR_type"/>
</dbReference>
<dbReference type="InterPro" id="IPR017938">
    <property type="entry name" value="Riboflavin_synthase-like_b-brl"/>
</dbReference>
<dbReference type="InterPro" id="IPR050415">
    <property type="entry name" value="MRET"/>
</dbReference>
<comment type="caution">
    <text evidence="11">The sequence shown here is derived from an EMBL/GenBank/DDBJ whole genome shotgun (WGS) entry which is preliminary data.</text>
</comment>
<evidence type="ECO:0000256" key="4">
    <source>
        <dbReference type="ARBA" id="ARBA00022714"/>
    </source>
</evidence>
<dbReference type="InterPro" id="IPR036010">
    <property type="entry name" value="2Fe-2S_ferredoxin-like_sf"/>
</dbReference>
<keyword evidence="7" id="KW-0408">Iron</keyword>
<evidence type="ECO:0000256" key="7">
    <source>
        <dbReference type="ARBA" id="ARBA00023004"/>
    </source>
</evidence>
<keyword evidence="2" id="KW-0285">Flavoprotein</keyword>
<dbReference type="InterPro" id="IPR012675">
    <property type="entry name" value="Beta-grasp_dom_sf"/>
</dbReference>
<dbReference type="InterPro" id="IPR008333">
    <property type="entry name" value="Cbr1-like_FAD-bd_dom"/>
</dbReference>
<dbReference type="Gene3D" id="3.10.20.30">
    <property type="match status" value="1"/>
</dbReference>
<keyword evidence="5" id="KW-0479">Metal-binding</keyword>
<dbReference type="SUPFAM" id="SSF54292">
    <property type="entry name" value="2Fe-2S ferredoxin-like"/>
    <property type="match status" value="1"/>
</dbReference>
<keyword evidence="8" id="KW-0411">Iron-sulfur</keyword>
<dbReference type="Pfam" id="PF00111">
    <property type="entry name" value="Fer2"/>
    <property type="match status" value="1"/>
</dbReference>